<dbReference type="EMBL" id="LNYY01000019">
    <property type="protein sequence ID" value="KTD68252.1"/>
    <property type="molecule type" value="Genomic_DNA"/>
</dbReference>
<dbReference type="Proteomes" id="UP000054926">
    <property type="component" value="Unassembled WGS sequence"/>
</dbReference>
<dbReference type="STRING" id="947033.Lste_1410"/>
<dbReference type="InterPro" id="IPR015069">
    <property type="entry name" value="2H-PEstase_DUF1868"/>
</dbReference>
<comment type="caution">
    <text evidence="2">The sequence shown here is derived from an EMBL/GenBank/DDBJ whole genome shotgun (WGS) entry which is preliminary data.</text>
</comment>
<gene>
    <name evidence="2" type="ORF">Lste_1410</name>
</gene>
<accession>A0A0W0ZFT8</accession>
<dbReference type="PATRIC" id="fig|947033.5.peg.1501"/>
<protein>
    <recommendedName>
        <fullName evidence="1">DUF1868 domain-containing protein</fullName>
    </recommendedName>
</protein>
<organism evidence="2 3">
    <name type="scientific">Legionella steelei</name>
    <dbReference type="NCBI Taxonomy" id="947033"/>
    <lineage>
        <taxon>Bacteria</taxon>
        <taxon>Pseudomonadati</taxon>
        <taxon>Pseudomonadota</taxon>
        <taxon>Gammaproteobacteria</taxon>
        <taxon>Legionellales</taxon>
        <taxon>Legionellaceae</taxon>
        <taxon>Legionella</taxon>
    </lineage>
</organism>
<evidence type="ECO:0000313" key="2">
    <source>
        <dbReference type="EMBL" id="KTD68252.1"/>
    </source>
</evidence>
<evidence type="ECO:0000259" key="1">
    <source>
        <dbReference type="Pfam" id="PF08975"/>
    </source>
</evidence>
<reference evidence="2 3" key="1">
    <citation type="submission" date="2015-11" db="EMBL/GenBank/DDBJ databases">
        <title>Genomic analysis of 38 Legionella species identifies large and diverse effector repertoires.</title>
        <authorList>
            <person name="Burstein D."/>
            <person name="Amaro F."/>
            <person name="Zusman T."/>
            <person name="Lifshitz Z."/>
            <person name="Cohen O."/>
            <person name="Gilbert J.A."/>
            <person name="Pupko T."/>
            <person name="Shuman H.A."/>
            <person name="Segal G."/>
        </authorList>
    </citation>
    <scope>NUCLEOTIDE SEQUENCE [LARGE SCALE GENOMIC DNA]</scope>
    <source>
        <strain evidence="2 3">IMVS3376</strain>
    </source>
</reference>
<name>A0A0W0ZFT8_9GAMM</name>
<sequence length="268" mass="31098">MILSSQILFLAYKMFTIKNKPEQRQLRKVDEHGEYAPFPGVTVVSACYPEQKEFCEAIYQVLKSSPLIMHYFSPLPAHSYHMTTMSLETEQQVGASWNQFITKNLPHYKKINQTLQKNPIYPSIEKMQVNVDWCISLSLFLPKKHVAQIEEMAEALNIEETIPPVFHFTLAYPRPNRKISKEVSERIIKELNGVIEKTAVPFEIAEAKLCYFNDMTAFLPWDAENNPFLQSKKHLTDFMQTDETRSVSLQSEYLHETTLSTKPSFLLK</sequence>
<feature type="domain" description="DUF1868" evidence="1">
    <location>
        <begin position="29"/>
        <end position="116"/>
    </location>
</feature>
<keyword evidence="3" id="KW-1185">Reference proteome</keyword>
<dbReference type="AlphaFoldDB" id="A0A0W0ZFT8"/>
<dbReference type="InterPro" id="IPR009097">
    <property type="entry name" value="Cyclic_Pdiesterase"/>
</dbReference>
<dbReference type="Gene3D" id="3.90.1140.10">
    <property type="entry name" value="Cyclic phosphodiesterase"/>
    <property type="match status" value="1"/>
</dbReference>
<dbReference type="Pfam" id="PF08975">
    <property type="entry name" value="2H-phosphodiest"/>
    <property type="match status" value="1"/>
</dbReference>
<proteinExistence type="predicted"/>
<evidence type="ECO:0000313" key="3">
    <source>
        <dbReference type="Proteomes" id="UP000054926"/>
    </source>
</evidence>
<dbReference type="SUPFAM" id="SSF55144">
    <property type="entry name" value="LigT-like"/>
    <property type="match status" value="1"/>
</dbReference>